<evidence type="ECO:0000256" key="1">
    <source>
        <dbReference type="SAM" id="MobiDB-lite"/>
    </source>
</evidence>
<reference evidence="2" key="1">
    <citation type="submission" date="2021-03" db="EMBL/GenBank/DDBJ databases">
        <title>Draft genome sequence of rust myrtle Austropuccinia psidii MF-1, a brazilian biotype.</title>
        <authorList>
            <person name="Quecine M.C."/>
            <person name="Pachon D.M.R."/>
            <person name="Bonatelli M.L."/>
            <person name="Correr F.H."/>
            <person name="Franceschini L.M."/>
            <person name="Leite T.F."/>
            <person name="Margarido G.R.A."/>
            <person name="Almeida C.A."/>
            <person name="Ferrarezi J.A."/>
            <person name="Labate C.A."/>
        </authorList>
    </citation>
    <scope>NUCLEOTIDE SEQUENCE</scope>
    <source>
        <strain evidence="2">MF-1</strain>
    </source>
</reference>
<keyword evidence="3" id="KW-1185">Reference proteome</keyword>
<proteinExistence type="predicted"/>
<evidence type="ECO:0000313" key="3">
    <source>
        <dbReference type="Proteomes" id="UP000765509"/>
    </source>
</evidence>
<feature type="compositionally biased region" description="Polar residues" evidence="1">
    <location>
        <begin position="73"/>
        <end position="82"/>
    </location>
</feature>
<feature type="compositionally biased region" description="Basic residues" evidence="1">
    <location>
        <begin position="87"/>
        <end position="97"/>
    </location>
</feature>
<dbReference type="EMBL" id="AVOT02049240">
    <property type="protein sequence ID" value="MBW0544402.1"/>
    <property type="molecule type" value="Genomic_DNA"/>
</dbReference>
<sequence>MPKPLAGGHELLLTHQELSGSGEDHRAHRRVELIVLKRQGQKDKELVEEPKSFICRPEEGILNDPSFGRRPSSIYQLQTSSRSPKDLRRRRKVPRTIRAKEKEKAKQIGTELTQKGTGSPN</sequence>
<feature type="region of interest" description="Disordered" evidence="1">
    <location>
        <begin position="64"/>
        <end position="121"/>
    </location>
</feature>
<protein>
    <submittedName>
        <fullName evidence="2">Uncharacterized protein</fullName>
    </submittedName>
</protein>
<dbReference type="Proteomes" id="UP000765509">
    <property type="component" value="Unassembled WGS sequence"/>
</dbReference>
<comment type="caution">
    <text evidence="2">The sequence shown here is derived from an EMBL/GenBank/DDBJ whole genome shotgun (WGS) entry which is preliminary data.</text>
</comment>
<organism evidence="2 3">
    <name type="scientific">Austropuccinia psidii MF-1</name>
    <dbReference type="NCBI Taxonomy" id="1389203"/>
    <lineage>
        <taxon>Eukaryota</taxon>
        <taxon>Fungi</taxon>
        <taxon>Dikarya</taxon>
        <taxon>Basidiomycota</taxon>
        <taxon>Pucciniomycotina</taxon>
        <taxon>Pucciniomycetes</taxon>
        <taxon>Pucciniales</taxon>
        <taxon>Sphaerophragmiaceae</taxon>
        <taxon>Austropuccinia</taxon>
    </lineage>
</organism>
<accession>A0A9Q3FTL7</accession>
<gene>
    <name evidence="2" type="ORF">O181_084117</name>
</gene>
<evidence type="ECO:0000313" key="2">
    <source>
        <dbReference type="EMBL" id="MBW0544402.1"/>
    </source>
</evidence>
<dbReference type="AlphaFoldDB" id="A0A9Q3FTL7"/>
<name>A0A9Q3FTL7_9BASI</name>
<feature type="compositionally biased region" description="Polar residues" evidence="1">
    <location>
        <begin position="110"/>
        <end position="121"/>
    </location>
</feature>